<dbReference type="Proteomes" id="UP000634136">
    <property type="component" value="Unassembled WGS sequence"/>
</dbReference>
<keyword evidence="1" id="KW-0812">Transmembrane</keyword>
<dbReference type="OrthoDB" id="1750196at2759"/>
<gene>
    <name evidence="2" type="ORF">G2W53_041178</name>
</gene>
<dbReference type="AlphaFoldDB" id="A0A834SJI6"/>
<comment type="caution">
    <text evidence="2">The sequence shown here is derived from an EMBL/GenBank/DDBJ whole genome shotgun (WGS) entry which is preliminary data.</text>
</comment>
<keyword evidence="3" id="KW-1185">Reference proteome</keyword>
<dbReference type="EMBL" id="JAAIUW010000013">
    <property type="protein sequence ID" value="KAF7802067.1"/>
    <property type="molecule type" value="Genomic_DNA"/>
</dbReference>
<evidence type="ECO:0000313" key="3">
    <source>
        <dbReference type="Proteomes" id="UP000634136"/>
    </source>
</evidence>
<protein>
    <recommendedName>
        <fullName evidence="4">Retrotransposon gag domain-containing protein</fullName>
    </recommendedName>
</protein>
<evidence type="ECO:0000256" key="1">
    <source>
        <dbReference type="SAM" id="Phobius"/>
    </source>
</evidence>
<keyword evidence="1" id="KW-1133">Transmembrane helix</keyword>
<evidence type="ECO:0000313" key="2">
    <source>
        <dbReference type="EMBL" id="KAF7802067.1"/>
    </source>
</evidence>
<name>A0A834SJI6_9FABA</name>
<sequence length="146" mass="17174">MGNWERDENFLLALFHHSFIGFAYNWYMHLDREDLKSWRSMIPAFLKEFAYSKIELTHKSRQAALWVQPPMKDQEVCRYFLKSLKDPCYDLMDVVLFKDFSQLATVGEDIDLQTKKGYESPFIRAHSNTGEGGEVNGIRGFHQRNS</sequence>
<organism evidence="2 3">
    <name type="scientific">Senna tora</name>
    <dbReference type="NCBI Taxonomy" id="362788"/>
    <lineage>
        <taxon>Eukaryota</taxon>
        <taxon>Viridiplantae</taxon>
        <taxon>Streptophyta</taxon>
        <taxon>Embryophyta</taxon>
        <taxon>Tracheophyta</taxon>
        <taxon>Spermatophyta</taxon>
        <taxon>Magnoliopsida</taxon>
        <taxon>eudicotyledons</taxon>
        <taxon>Gunneridae</taxon>
        <taxon>Pentapetalae</taxon>
        <taxon>rosids</taxon>
        <taxon>fabids</taxon>
        <taxon>Fabales</taxon>
        <taxon>Fabaceae</taxon>
        <taxon>Caesalpinioideae</taxon>
        <taxon>Cassia clade</taxon>
        <taxon>Senna</taxon>
    </lineage>
</organism>
<evidence type="ECO:0008006" key="4">
    <source>
        <dbReference type="Google" id="ProtNLM"/>
    </source>
</evidence>
<reference evidence="2" key="1">
    <citation type="submission" date="2020-09" db="EMBL/GenBank/DDBJ databases">
        <title>Genome-Enabled Discovery of Anthraquinone Biosynthesis in Senna tora.</title>
        <authorList>
            <person name="Kang S.-H."/>
            <person name="Pandey R.P."/>
            <person name="Lee C.-M."/>
            <person name="Sim J.-S."/>
            <person name="Jeong J.-T."/>
            <person name="Choi B.-S."/>
            <person name="Jung M."/>
            <person name="Ginzburg D."/>
            <person name="Zhao K."/>
            <person name="Won S.Y."/>
            <person name="Oh T.-J."/>
            <person name="Yu Y."/>
            <person name="Kim N.-H."/>
            <person name="Lee O.R."/>
            <person name="Lee T.-H."/>
            <person name="Bashyal P."/>
            <person name="Kim T.-S."/>
            <person name="Lee W.-H."/>
            <person name="Kawkins C."/>
            <person name="Kim C.-K."/>
            <person name="Kim J.S."/>
            <person name="Ahn B.O."/>
            <person name="Rhee S.Y."/>
            <person name="Sohng J.K."/>
        </authorList>
    </citation>
    <scope>NUCLEOTIDE SEQUENCE</scope>
    <source>
        <tissue evidence="2">Leaf</tissue>
    </source>
</reference>
<feature type="transmembrane region" description="Helical" evidence="1">
    <location>
        <begin position="12"/>
        <end position="30"/>
    </location>
</feature>
<proteinExistence type="predicted"/>
<accession>A0A834SJI6</accession>
<keyword evidence="1" id="KW-0472">Membrane</keyword>